<accession>A0A674N3E5</accession>
<sequence>RFIFTKLHSTVDHDSYSNTLICQNGQWTFISSVLYLSLYVGGDVPAQMSALPGFPETNLVQMLVKLNILF</sequence>
<proteinExistence type="predicted"/>
<protein>
    <submittedName>
        <fullName evidence="1">Uncharacterized protein</fullName>
    </submittedName>
</protein>
<dbReference type="Proteomes" id="UP000005226">
    <property type="component" value="Chromosome 4"/>
</dbReference>
<name>A0A674N3E5_TAKRU</name>
<reference evidence="1" key="2">
    <citation type="submission" date="2025-08" db="UniProtKB">
        <authorList>
            <consortium name="Ensembl"/>
        </authorList>
    </citation>
    <scope>IDENTIFICATION</scope>
</reference>
<dbReference type="InParanoid" id="A0A674N3E5"/>
<organism evidence="1 2">
    <name type="scientific">Takifugu rubripes</name>
    <name type="common">Japanese pufferfish</name>
    <name type="synonym">Fugu rubripes</name>
    <dbReference type="NCBI Taxonomy" id="31033"/>
    <lineage>
        <taxon>Eukaryota</taxon>
        <taxon>Metazoa</taxon>
        <taxon>Chordata</taxon>
        <taxon>Craniata</taxon>
        <taxon>Vertebrata</taxon>
        <taxon>Euteleostomi</taxon>
        <taxon>Actinopterygii</taxon>
        <taxon>Neopterygii</taxon>
        <taxon>Teleostei</taxon>
        <taxon>Neoteleostei</taxon>
        <taxon>Acanthomorphata</taxon>
        <taxon>Eupercaria</taxon>
        <taxon>Tetraodontiformes</taxon>
        <taxon>Tetradontoidea</taxon>
        <taxon>Tetraodontidae</taxon>
        <taxon>Takifugu</taxon>
    </lineage>
</organism>
<reference evidence="1" key="3">
    <citation type="submission" date="2025-09" db="UniProtKB">
        <authorList>
            <consortium name="Ensembl"/>
        </authorList>
    </citation>
    <scope>IDENTIFICATION</scope>
</reference>
<reference evidence="1 2" key="1">
    <citation type="journal article" date="2011" name="Genome Biol. Evol.">
        <title>Integration of the genetic map and genome assembly of fugu facilitates insights into distinct features of genome evolution in teleosts and mammals.</title>
        <authorList>
            <person name="Kai W."/>
            <person name="Kikuchi K."/>
            <person name="Tohari S."/>
            <person name="Chew A.K."/>
            <person name="Tay A."/>
            <person name="Fujiwara A."/>
            <person name="Hosoya S."/>
            <person name="Suetake H."/>
            <person name="Naruse K."/>
            <person name="Brenner S."/>
            <person name="Suzuki Y."/>
            <person name="Venkatesh B."/>
        </authorList>
    </citation>
    <scope>NUCLEOTIDE SEQUENCE [LARGE SCALE GENOMIC DNA]</scope>
</reference>
<dbReference type="Ensembl" id="ENSTRUT00000072194.1">
    <property type="protein sequence ID" value="ENSTRUP00000067789.1"/>
    <property type="gene ID" value="ENSTRUG00000031166.1"/>
</dbReference>
<keyword evidence="2" id="KW-1185">Reference proteome</keyword>
<dbReference type="AlphaFoldDB" id="A0A674N3E5"/>
<evidence type="ECO:0000313" key="1">
    <source>
        <dbReference type="Ensembl" id="ENSTRUP00000067789.1"/>
    </source>
</evidence>
<evidence type="ECO:0000313" key="2">
    <source>
        <dbReference type="Proteomes" id="UP000005226"/>
    </source>
</evidence>